<dbReference type="Gene3D" id="3.40.50.10490">
    <property type="entry name" value="Glucose-6-phosphate isomerase like protein, domain 1"/>
    <property type="match status" value="1"/>
</dbReference>
<dbReference type="SUPFAM" id="SSF52313">
    <property type="entry name" value="Ribosomal protein S2"/>
    <property type="match status" value="1"/>
</dbReference>
<keyword evidence="1" id="KW-0687">Ribonucleoprotein</keyword>
<sequence length="213" mass="24583">MKLKKFKFKQILKLHLLNSRAYAYASKKANLTNRIDFNLAETLTELKKVLHIIFEYHQANKKILFVGLPKKLEKTINSSTCHVAVDSKFKLQGFISKHLNTSKFSMETRHLSSDRVLLPKLLKNPSLIVILAHDKSLNIVKESSVAKIPTVIFGSNNGEHIDQIKSVYSLKGFEENLDFTSGKTLFYLGLQFLFNNQKRKPFPYKINQLFQIR</sequence>
<keyword evidence="1" id="KW-0496">Mitochondrion</keyword>
<dbReference type="GO" id="GO:0005840">
    <property type="term" value="C:ribosome"/>
    <property type="evidence" value="ECO:0007669"/>
    <property type="project" value="UniProtKB-KW"/>
</dbReference>
<evidence type="ECO:0000313" key="1">
    <source>
        <dbReference type="EMBL" id="QXV92938.1"/>
    </source>
</evidence>
<keyword evidence="1" id="KW-0689">Ribosomal protein</keyword>
<protein>
    <submittedName>
        <fullName evidence="1">Ribosomal protein S2</fullName>
    </submittedName>
</protein>
<dbReference type="InterPro" id="IPR023591">
    <property type="entry name" value="Ribosomal_uS2_flav_dom_sf"/>
</dbReference>
<geneLocation type="mitochondrion" evidence="1"/>
<gene>
    <name evidence="1" type="primary">rps2</name>
</gene>
<accession>A0A8F7KXC8</accession>
<proteinExistence type="predicted"/>
<dbReference type="EMBL" id="MT742552">
    <property type="protein sequence ID" value="QXV92938.1"/>
    <property type="molecule type" value="Genomic_DNA"/>
</dbReference>
<organism evidence="1">
    <name type="scientific">Nitzschia anatoliensis</name>
    <dbReference type="NCBI Taxonomy" id="2862141"/>
    <lineage>
        <taxon>Eukaryota</taxon>
        <taxon>Sar</taxon>
        <taxon>Stramenopiles</taxon>
        <taxon>Ochrophyta</taxon>
        <taxon>Bacillariophyta</taxon>
        <taxon>Bacillariophyceae</taxon>
        <taxon>Bacillariophycidae</taxon>
        <taxon>Bacillariales</taxon>
        <taxon>Bacillariaceae</taxon>
        <taxon>Nitzschia</taxon>
    </lineage>
</organism>
<dbReference type="AlphaFoldDB" id="A0A8F7KXC8"/>
<name>A0A8F7KXC8_9STRA</name>
<reference evidence="1" key="1">
    <citation type="submission" date="2020-07" db="EMBL/GenBank/DDBJ databases">
        <title>Nitzschia anatoliensis sp. nov., a cryptic diatom species from the highly alkaline Van Lake (Turkey).</title>
        <authorList>
            <person name="Solak C.N."/>
            <person name="Gastineau R."/>
            <person name="Lemieux C."/>
            <person name="Turmel M."/>
            <person name="Gorecka E."/>
            <person name="Trobajo R."/>
            <person name="Rybak M."/>
            <person name="Yilmaz E."/>
            <person name="Witkowski A."/>
        </authorList>
    </citation>
    <scope>NUCLEOTIDE SEQUENCE</scope>
</reference>